<keyword evidence="3" id="KW-1185">Reference proteome</keyword>
<gene>
    <name evidence="2" type="ORF">PSNMU_V1.4_AUG-EV-PASAV3_0058990</name>
</gene>
<feature type="region of interest" description="Disordered" evidence="1">
    <location>
        <begin position="466"/>
        <end position="495"/>
    </location>
</feature>
<dbReference type="EMBL" id="CAACVS010000204">
    <property type="protein sequence ID" value="VEU39106.1"/>
    <property type="molecule type" value="Genomic_DNA"/>
</dbReference>
<sequence>MGNPHITLVSIGRSRSSLVSIVATAVCCYDATSCAGKHTEAHSRKSVPVCWTKHLETVAPHGFNLVTLQIEIDGLDSFFRDDLDLDLVARVNVALPTREECILDDFHYLFLGKFPLFVLTISVCDYVIEERNDVGLATARRRDRRSLEASDGIVGINSPLSLFVDATKDIEGVVWEEPLVVQGVSEHLGHRGSRHRLSVVVVVHFHLDVEDGPQLIDVCFASGTTKHALLGEGMELAHVARENFVTGTQTGVGRNHCIVGTRNGHAGTPIKVVGTEATLVGVFGDAVVDFSEGRVSLRVVRHDSIEPGIQGRGLLGCPEPAPAGAHGQATNNTWDAKRALDFWDLDTPLILFLTKELQRSTVDAAASSGFLARNRKSCGPGSSIGGSIAKRHSRFDSGCTAEILVPSRGPDCPTDAVRHENGTWGCQADRGALLQRFEVLFLRLQKIAPTSSLGVNQVAKVLPASNSTTTGTAEDDKRCYKPKPKTKIGAPNPILEGLSQSSDAMHMQYFGLYEEIPISLETKQ</sequence>
<name>A0A448ZAR9_9STRA</name>
<proteinExistence type="predicted"/>
<evidence type="ECO:0000256" key="1">
    <source>
        <dbReference type="SAM" id="MobiDB-lite"/>
    </source>
</evidence>
<accession>A0A448ZAR9</accession>
<dbReference type="Proteomes" id="UP000291116">
    <property type="component" value="Unassembled WGS sequence"/>
</dbReference>
<reference evidence="2 3" key="1">
    <citation type="submission" date="2019-01" db="EMBL/GenBank/DDBJ databases">
        <authorList>
            <person name="Ferrante I. M."/>
        </authorList>
    </citation>
    <scope>NUCLEOTIDE SEQUENCE [LARGE SCALE GENOMIC DNA]</scope>
    <source>
        <strain evidence="2 3">B856</strain>
    </source>
</reference>
<organism evidence="2 3">
    <name type="scientific">Pseudo-nitzschia multistriata</name>
    <dbReference type="NCBI Taxonomy" id="183589"/>
    <lineage>
        <taxon>Eukaryota</taxon>
        <taxon>Sar</taxon>
        <taxon>Stramenopiles</taxon>
        <taxon>Ochrophyta</taxon>
        <taxon>Bacillariophyta</taxon>
        <taxon>Bacillariophyceae</taxon>
        <taxon>Bacillariophycidae</taxon>
        <taxon>Bacillariales</taxon>
        <taxon>Bacillariaceae</taxon>
        <taxon>Pseudo-nitzschia</taxon>
    </lineage>
</organism>
<evidence type="ECO:0000313" key="2">
    <source>
        <dbReference type="EMBL" id="VEU39106.1"/>
    </source>
</evidence>
<evidence type="ECO:0000313" key="3">
    <source>
        <dbReference type="Proteomes" id="UP000291116"/>
    </source>
</evidence>
<protein>
    <submittedName>
        <fullName evidence="2">Uncharacterized protein</fullName>
    </submittedName>
</protein>
<dbReference type="AlphaFoldDB" id="A0A448ZAR9"/>